<dbReference type="EMBL" id="JAGFOA010000006">
    <property type="protein sequence ID" value="MBO3664556.1"/>
    <property type="molecule type" value="Genomic_DNA"/>
</dbReference>
<dbReference type="CDD" id="cd24158">
    <property type="entry name" value="NUDIX_ADPRase_Rv1700"/>
    <property type="match status" value="1"/>
</dbReference>
<dbReference type="Proteomes" id="UP000680132">
    <property type="component" value="Unassembled WGS sequence"/>
</dbReference>
<evidence type="ECO:0000313" key="4">
    <source>
        <dbReference type="Proteomes" id="UP000680132"/>
    </source>
</evidence>
<name>A0A939QTT8_9MICO</name>
<dbReference type="AlphaFoldDB" id="A0A939QTT8"/>
<sequence>MATHGEFGDLDLHDEPFDVEVRESHLAYHGHVWDVREDRLVYNGSELIRHYVDHTGAVAIVALDERDRILLIQQYRHPIRTRDWEIPAGLLDIDGEDPLDTAKRELAEEVDLVAERWDKLVSMAPTPGGSDEIIHIYLARGLSDAPEEFARFGEEADIRSLWVPLDEAVAAVTGGRLMNGAMMLGIMVTAERLRRERAEG</sequence>
<evidence type="ECO:0000259" key="2">
    <source>
        <dbReference type="PROSITE" id="PS51462"/>
    </source>
</evidence>
<dbReference type="GO" id="GO:0016787">
    <property type="term" value="F:hydrolase activity"/>
    <property type="evidence" value="ECO:0007669"/>
    <property type="project" value="UniProtKB-KW"/>
</dbReference>
<dbReference type="PANTHER" id="PTHR11839:SF31">
    <property type="entry name" value="ADP-RIBOSE PYROPHOSPHATASE"/>
    <property type="match status" value="1"/>
</dbReference>
<proteinExistence type="predicted"/>
<protein>
    <submittedName>
        <fullName evidence="3">NUDIX hydrolase</fullName>
    </submittedName>
</protein>
<dbReference type="PANTHER" id="PTHR11839">
    <property type="entry name" value="UDP/ADP-SUGAR PYROPHOSPHATASE"/>
    <property type="match status" value="1"/>
</dbReference>
<reference evidence="3" key="1">
    <citation type="submission" date="2021-03" db="EMBL/GenBank/DDBJ databases">
        <title>Microbacterium sp. nov., a novel actinobacterium isolated from cow dung.</title>
        <authorList>
            <person name="Zhang L."/>
        </authorList>
    </citation>
    <scope>NUCLEOTIDE SEQUENCE</scope>
    <source>
        <strain evidence="3">NEAU-LLB</strain>
    </source>
</reference>
<dbReference type="Pfam" id="PF00293">
    <property type="entry name" value="NUDIX"/>
    <property type="match status" value="1"/>
</dbReference>
<comment type="caution">
    <text evidence="3">The sequence shown here is derived from an EMBL/GenBank/DDBJ whole genome shotgun (WGS) entry which is preliminary data.</text>
</comment>
<keyword evidence="4" id="KW-1185">Reference proteome</keyword>
<feature type="domain" description="Nudix hydrolase" evidence="2">
    <location>
        <begin position="53"/>
        <end position="190"/>
    </location>
</feature>
<dbReference type="GO" id="GO:0005829">
    <property type="term" value="C:cytosol"/>
    <property type="evidence" value="ECO:0007669"/>
    <property type="project" value="TreeGrafter"/>
</dbReference>
<evidence type="ECO:0000256" key="1">
    <source>
        <dbReference type="ARBA" id="ARBA00022801"/>
    </source>
</evidence>
<dbReference type="InterPro" id="IPR000086">
    <property type="entry name" value="NUDIX_hydrolase_dom"/>
</dbReference>
<evidence type="ECO:0000313" key="3">
    <source>
        <dbReference type="EMBL" id="MBO3664556.1"/>
    </source>
</evidence>
<dbReference type="RefSeq" id="WP_208504309.1">
    <property type="nucleotide sequence ID" value="NZ_JAGFOA010000006.1"/>
</dbReference>
<accession>A0A939QTT8</accession>
<dbReference type="GO" id="GO:0006753">
    <property type="term" value="P:nucleoside phosphate metabolic process"/>
    <property type="evidence" value="ECO:0007669"/>
    <property type="project" value="TreeGrafter"/>
</dbReference>
<dbReference type="SUPFAM" id="SSF55811">
    <property type="entry name" value="Nudix"/>
    <property type="match status" value="1"/>
</dbReference>
<dbReference type="PROSITE" id="PS51462">
    <property type="entry name" value="NUDIX"/>
    <property type="match status" value="1"/>
</dbReference>
<dbReference type="InterPro" id="IPR015797">
    <property type="entry name" value="NUDIX_hydrolase-like_dom_sf"/>
</dbReference>
<dbReference type="Gene3D" id="3.90.79.10">
    <property type="entry name" value="Nucleoside Triphosphate Pyrophosphohydrolase"/>
    <property type="match status" value="1"/>
</dbReference>
<dbReference type="GO" id="GO:0019693">
    <property type="term" value="P:ribose phosphate metabolic process"/>
    <property type="evidence" value="ECO:0007669"/>
    <property type="project" value="TreeGrafter"/>
</dbReference>
<keyword evidence="1 3" id="KW-0378">Hydrolase</keyword>
<gene>
    <name evidence="3" type="ORF">J5V96_13740</name>
</gene>
<organism evidence="3 4">
    <name type="scientific">Microbacterium stercoris</name>
    <dbReference type="NCBI Taxonomy" id="2820289"/>
    <lineage>
        <taxon>Bacteria</taxon>
        <taxon>Bacillati</taxon>
        <taxon>Actinomycetota</taxon>
        <taxon>Actinomycetes</taxon>
        <taxon>Micrococcales</taxon>
        <taxon>Microbacteriaceae</taxon>
        <taxon>Microbacterium</taxon>
    </lineage>
</organism>